<dbReference type="InterPro" id="IPR036661">
    <property type="entry name" value="Luciferase-like_sf"/>
</dbReference>
<dbReference type="CDD" id="cd01097">
    <property type="entry name" value="Tetrahydromethanopterin_reductase"/>
    <property type="match status" value="1"/>
</dbReference>
<dbReference type="InterPro" id="IPR050564">
    <property type="entry name" value="F420-G6PD/mer"/>
</dbReference>
<dbReference type="Proteomes" id="UP000221961">
    <property type="component" value="Chromosome"/>
</dbReference>
<evidence type="ECO:0000313" key="3">
    <source>
        <dbReference type="EMBL" id="ATL67632.1"/>
    </source>
</evidence>
<dbReference type="PANTHER" id="PTHR43244:SF1">
    <property type="entry name" value="5,10-METHYLENETETRAHYDROMETHANOPTERIN REDUCTASE"/>
    <property type="match status" value="1"/>
</dbReference>
<dbReference type="InterPro" id="IPR019951">
    <property type="entry name" value="F420_OxRdatse_Rv3520c_pred"/>
</dbReference>
<dbReference type="GO" id="GO:0016705">
    <property type="term" value="F:oxidoreductase activity, acting on paired donors, with incorporation or reduction of molecular oxygen"/>
    <property type="evidence" value="ECO:0007669"/>
    <property type="project" value="InterPro"/>
</dbReference>
<dbReference type="GeneID" id="88359057"/>
<dbReference type="SUPFAM" id="SSF51679">
    <property type="entry name" value="Bacterial luciferase-like"/>
    <property type="match status" value="1"/>
</dbReference>
<dbReference type="PANTHER" id="PTHR43244">
    <property type="match status" value="1"/>
</dbReference>
<gene>
    <name evidence="3" type="ORF">CRH09_16920</name>
</gene>
<dbReference type="NCBIfam" id="TIGR03559">
    <property type="entry name" value="F420_Rv3520c"/>
    <property type="match status" value="1"/>
</dbReference>
<dbReference type="Pfam" id="PF00296">
    <property type="entry name" value="Bac_luciferase"/>
    <property type="match status" value="1"/>
</dbReference>
<reference evidence="3 4" key="1">
    <citation type="submission" date="2017-10" db="EMBL/GenBank/DDBJ databases">
        <title>Comparative genomics between pathogenic Norcardia.</title>
        <authorList>
            <person name="Zeng L."/>
        </authorList>
    </citation>
    <scope>NUCLEOTIDE SEQUENCE [LARGE SCALE GENOMIC DNA]</scope>
    <source>
        <strain evidence="3 4">NC_YFY_NT001</strain>
    </source>
</reference>
<dbReference type="Gene3D" id="3.20.20.30">
    <property type="entry name" value="Luciferase-like domain"/>
    <property type="match status" value="1"/>
</dbReference>
<dbReference type="AlphaFoldDB" id="A0A291RKL1"/>
<sequence>MRIGLGINYAGGFKEVAAEVADLERAGVDIVFVPEAYSYDAVSALGYLAAKTERVQLASGILQLYTRTPTLTAMTAAGLDYVSDGRYVLGLGASGPQVIEGFHGVPYDAPIGRTREVIEICRKVWRRERLEYSGRYYTIPLPADRGTGLGKPLKLINHPVRERIPVLLAALGPKNVELAAELAEGWQPIFFLPERANDIWGEALATGKAKRDAALGDLDVYAGPAVAIGDNVEPLREFVKPHLALYIGGMGAKGKNFYHTLATKYGYGPEADRIQELYLAGKKDEAAQVVPDDLVRDISLIGSAGFVKERIAAFREAGVTVLNVVPMAATPAERVKLVEQLRELV</sequence>
<dbReference type="RefSeq" id="WP_098694760.1">
    <property type="nucleotide sequence ID" value="NZ_CP023778.1"/>
</dbReference>
<keyword evidence="1" id="KW-0560">Oxidoreductase</keyword>
<name>A0A291RKL1_9NOCA</name>
<dbReference type="KEGG" id="ntp:CRH09_16920"/>
<accession>A0A291RKL1</accession>
<evidence type="ECO:0000313" key="4">
    <source>
        <dbReference type="Proteomes" id="UP000221961"/>
    </source>
</evidence>
<dbReference type="InterPro" id="IPR011251">
    <property type="entry name" value="Luciferase-like_dom"/>
</dbReference>
<feature type="domain" description="Luciferase-like" evidence="2">
    <location>
        <begin position="6"/>
        <end position="320"/>
    </location>
</feature>
<proteinExistence type="predicted"/>
<evidence type="ECO:0000256" key="1">
    <source>
        <dbReference type="ARBA" id="ARBA00023002"/>
    </source>
</evidence>
<organism evidence="3 4">
    <name type="scientific">Nocardia terpenica</name>
    <dbReference type="NCBI Taxonomy" id="455432"/>
    <lineage>
        <taxon>Bacteria</taxon>
        <taxon>Bacillati</taxon>
        <taxon>Actinomycetota</taxon>
        <taxon>Actinomycetes</taxon>
        <taxon>Mycobacteriales</taxon>
        <taxon>Nocardiaceae</taxon>
        <taxon>Nocardia</taxon>
    </lineage>
</organism>
<dbReference type="EMBL" id="CP023778">
    <property type="protein sequence ID" value="ATL67632.1"/>
    <property type="molecule type" value="Genomic_DNA"/>
</dbReference>
<evidence type="ECO:0000259" key="2">
    <source>
        <dbReference type="Pfam" id="PF00296"/>
    </source>
</evidence>
<protein>
    <submittedName>
        <fullName evidence="3">LLM class F420-dependent oxidoreductase</fullName>
    </submittedName>
</protein>